<protein>
    <submittedName>
        <fullName evidence="2">Uncharacterized protein</fullName>
    </submittedName>
</protein>
<accession>A0A9N8F3D4</accession>
<sequence>MPPPSQDMSSPKETGFELSESARQEENGAMNTESTGAASPNGGDSSAVQPPRRRKKQFAVSTRWEQEVASRGQPSDMHSYFCCCARRVGNMFILLEYADGSPIVVAGPCWPFCLLVTVPLIL</sequence>
<feature type="non-terminal residue" evidence="2">
    <location>
        <position position="122"/>
    </location>
</feature>
<evidence type="ECO:0000313" key="2">
    <source>
        <dbReference type="EMBL" id="CAB9529745.1"/>
    </source>
</evidence>
<dbReference type="AlphaFoldDB" id="A0A9N8F3D4"/>
<gene>
    <name evidence="2" type="ORF">SEMRO_2610_G332540.1</name>
</gene>
<keyword evidence="3" id="KW-1185">Reference proteome</keyword>
<feature type="region of interest" description="Disordered" evidence="1">
    <location>
        <begin position="1"/>
        <end position="76"/>
    </location>
</feature>
<feature type="compositionally biased region" description="Polar residues" evidence="1">
    <location>
        <begin position="29"/>
        <end position="48"/>
    </location>
</feature>
<name>A0A9N8F3D4_9STRA</name>
<evidence type="ECO:0000256" key="1">
    <source>
        <dbReference type="SAM" id="MobiDB-lite"/>
    </source>
</evidence>
<feature type="compositionally biased region" description="Polar residues" evidence="1">
    <location>
        <begin position="1"/>
        <end position="12"/>
    </location>
</feature>
<reference evidence="2" key="1">
    <citation type="submission" date="2020-06" db="EMBL/GenBank/DDBJ databases">
        <authorList>
            <consortium name="Plant Systems Biology data submission"/>
        </authorList>
    </citation>
    <scope>NUCLEOTIDE SEQUENCE</scope>
    <source>
        <strain evidence="2">D6</strain>
    </source>
</reference>
<comment type="caution">
    <text evidence="2">The sequence shown here is derived from an EMBL/GenBank/DDBJ whole genome shotgun (WGS) entry which is preliminary data.</text>
</comment>
<proteinExistence type="predicted"/>
<dbReference type="Proteomes" id="UP001153069">
    <property type="component" value="Unassembled WGS sequence"/>
</dbReference>
<dbReference type="EMBL" id="CAICTM010002608">
    <property type="protein sequence ID" value="CAB9529745.1"/>
    <property type="molecule type" value="Genomic_DNA"/>
</dbReference>
<dbReference type="OrthoDB" id="36806at2759"/>
<organism evidence="2 3">
    <name type="scientific">Seminavis robusta</name>
    <dbReference type="NCBI Taxonomy" id="568900"/>
    <lineage>
        <taxon>Eukaryota</taxon>
        <taxon>Sar</taxon>
        <taxon>Stramenopiles</taxon>
        <taxon>Ochrophyta</taxon>
        <taxon>Bacillariophyta</taxon>
        <taxon>Bacillariophyceae</taxon>
        <taxon>Bacillariophycidae</taxon>
        <taxon>Naviculales</taxon>
        <taxon>Naviculaceae</taxon>
        <taxon>Seminavis</taxon>
    </lineage>
</organism>
<evidence type="ECO:0000313" key="3">
    <source>
        <dbReference type="Proteomes" id="UP001153069"/>
    </source>
</evidence>